<dbReference type="Proteomes" id="UP000501600">
    <property type="component" value="Chromosome"/>
</dbReference>
<dbReference type="AlphaFoldDB" id="A0A6H2DPF9"/>
<feature type="transmembrane region" description="Helical" evidence="1">
    <location>
        <begin position="251"/>
        <end position="271"/>
    </location>
</feature>
<feature type="transmembrane region" description="Helical" evidence="1">
    <location>
        <begin position="391"/>
        <end position="409"/>
    </location>
</feature>
<evidence type="ECO:0000313" key="2">
    <source>
        <dbReference type="EMBL" id="QJB70224.1"/>
    </source>
</evidence>
<feature type="transmembrane region" description="Helical" evidence="1">
    <location>
        <begin position="220"/>
        <end position="239"/>
    </location>
</feature>
<dbReference type="KEGG" id="phao:HF685_13795"/>
<feature type="transmembrane region" description="Helical" evidence="1">
    <location>
        <begin position="421"/>
        <end position="441"/>
    </location>
</feature>
<feature type="transmembrane region" description="Helical" evidence="1">
    <location>
        <begin position="103"/>
        <end position="123"/>
    </location>
</feature>
<keyword evidence="1" id="KW-0812">Transmembrane</keyword>
<evidence type="ECO:0000313" key="3">
    <source>
        <dbReference type="Proteomes" id="UP000501600"/>
    </source>
</evidence>
<name>A0A6H2DPF9_9SPHN</name>
<feature type="transmembrane region" description="Helical" evidence="1">
    <location>
        <begin position="337"/>
        <end position="356"/>
    </location>
</feature>
<proteinExistence type="predicted"/>
<sequence>MIAFRNKFALLLIWLAVCALLIFIAREQIASGVGWDPDDQLRQVQLRDWLAGQSWFDTTQYRIAAPDSQPMHWPRLIEIPLALVMLLLTPIFGAALAETGAMIIVPLTALGIAMWLVFKISGAVFDRKVALLAAALTATAVPVIIQLRPMRIDHHGWQIVLALVALWTMFWPDKRKGGITLGLALALWLAISLEGLPLSIAFIALLAWRWVVSLDEGTRLFWTLTSFLGGSVILYLATQGQFNSALNYCDAISPAHLFACAAGAAIILPAIRFGPRSIWLRVVLLAAAGIAALMVMYFTAPQCIGGAFGELDPLVRQYWLVNVGEGLPVWVQEWKTSVSLLGGSIFVGFVTLGYLWWKRPTDVLPEKLLLIGYAFLWSFIVSLLVQRASAVAAAYALPLMAWAVQRAFVRARLIQSSVVRIFATASVVFLIMPGPLVISLYNNVETKVGGGKVAAMGGDTKGVDSEELCKMPESLAQLNALPPSQIVAPFNLGPKILVKTPHSVLATSHHRNDSAMASQIRIFASSPNKARTLLEKYDVRYIVVCPDDPEMQIYADKHPDGLWGKLAGKNKPYWLQPVYLRDSPLLIWRVGPKPLRNDM</sequence>
<dbReference type="PRINTS" id="PR01559">
    <property type="entry name" value="DUFFYANTIGEN"/>
</dbReference>
<dbReference type="EMBL" id="CP051217">
    <property type="protein sequence ID" value="QJB70224.1"/>
    <property type="molecule type" value="Genomic_DNA"/>
</dbReference>
<reference evidence="2 3" key="1">
    <citation type="submission" date="2020-04" db="EMBL/GenBank/DDBJ databases">
        <title>Genome sequence for Sphingorhabdus sp. strain M1.</title>
        <authorList>
            <person name="Park S.-J."/>
        </authorList>
    </citation>
    <scope>NUCLEOTIDE SEQUENCE [LARGE SCALE GENOMIC DNA]</scope>
    <source>
        <strain evidence="2 3">JK6</strain>
    </source>
</reference>
<keyword evidence="3" id="KW-1185">Reference proteome</keyword>
<organism evidence="2 3">
    <name type="scientific">Parasphingorhabdus halotolerans</name>
    <dbReference type="NCBI Taxonomy" id="2725558"/>
    <lineage>
        <taxon>Bacteria</taxon>
        <taxon>Pseudomonadati</taxon>
        <taxon>Pseudomonadota</taxon>
        <taxon>Alphaproteobacteria</taxon>
        <taxon>Sphingomonadales</taxon>
        <taxon>Sphingomonadaceae</taxon>
        <taxon>Parasphingorhabdus</taxon>
    </lineage>
</organism>
<accession>A0A6H2DPF9</accession>
<keyword evidence="1" id="KW-0472">Membrane</keyword>
<feature type="transmembrane region" description="Helical" evidence="1">
    <location>
        <begin position="154"/>
        <end position="171"/>
    </location>
</feature>
<feature type="transmembrane region" description="Helical" evidence="1">
    <location>
        <begin position="129"/>
        <end position="147"/>
    </location>
</feature>
<evidence type="ECO:0000256" key="1">
    <source>
        <dbReference type="SAM" id="Phobius"/>
    </source>
</evidence>
<dbReference type="RefSeq" id="WP_168820490.1">
    <property type="nucleotide sequence ID" value="NZ_CP051217.1"/>
</dbReference>
<feature type="transmembrane region" description="Helical" evidence="1">
    <location>
        <begin position="183"/>
        <end position="208"/>
    </location>
</feature>
<feature type="transmembrane region" description="Helical" evidence="1">
    <location>
        <begin position="278"/>
        <end position="300"/>
    </location>
</feature>
<keyword evidence="1" id="KW-1133">Transmembrane helix</keyword>
<feature type="transmembrane region" description="Helical" evidence="1">
    <location>
        <begin position="368"/>
        <end position="385"/>
    </location>
</feature>
<evidence type="ECO:0008006" key="4">
    <source>
        <dbReference type="Google" id="ProtNLM"/>
    </source>
</evidence>
<feature type="transmembrane region" description="Helical" evidence="1">
    <location>
        <begin position="76"/>
        <end position="96"/>
    </location>
</feature>
<gene>
    <name evidence="2" type="ORF">HF685_13795</name>
</gene>
<protein>
    <recommendedName>
        <fullName evidence="4">4-amino-4-deoxy-L-arabinose transferase</fullName>
    </recommendedName>
</protein>